<gene>
    <name evidence="1" type="ORF">THOM_3017</name>
</gene>
<protein>
    <submittedName>
        <fullName evidence="1">Uncharacterized protein</fullName>
    </submittedName>
</protein>
<dbReference type="InParanoid" id="L7JRY7"/>
<sequence>MQQLKKTSTMDEKYETWLEKKDQLLTRIEGGRRNECFVMEKDRN</sequence>
<keyword evidence="2" id="KW-1185">Reference proteome</keyword>
<name>L7JRY7_TRAHO</name>
<dbReference type="VEuPathDB" id="MicrosporidiaDB:THOM_3017"/>
<organism evidence="1 2">
    <name type="scientific">Trachipleistophora hominis</name>
    <name type="common">Microsporidian parasite</name>
    <dbReference type="NCBI Taxonomy" id="72359"/>
    <lineage>
        <taxon>Eukaryota</taxon>
        <taxon>Fungi</taxon>
        <taxon>Fungi incertae sedis</taxon>
        <taxon>Microsporidia</taxon>
        <taxon>Pleistophoridae</taxon>
        <taxon>Trachipleistophora</taxon>
    </lineage>
</organism>
<dbReference type="AlphaFoldDB" id="L7JRY7"/>
<proteinExistence type="predicted"/>
<accession>L7JRY7</accession>
<dbReference type="EMBL" id="JH994079">
    <property type="protein sequence ID" value="ELQ74065.1"/>
    <property type="molecule type" value="Genomic_DNA"/>
</dbReference>
<evidence type="ECO:0000313" key="1">
    <source>
        <dbReference type="EMBL" id="ELQ74065.1"/>
    </source>
</evidence>
<dbReference type="HOGENOM" id="CLU_3224898_0_0_1"/>
<dbReference type="Proteomes" id="UP000011185">
    <property type="component" value="Unassembled WGS sequence"/>
</dbReference>
<evidence type="ECO:0000313" key="2">
    <source>
        <dbReference type="Proteomes" id="UP000011185"/>
    </source>
</evidence>
<reference evidence="1 2" key="1">
    <citation type="journal article" date="2012" name="PLoS Pathog.">
        <title>The genome of the obligate intracellular parasite Trachipleistophora hominis: new insights into microsporidian genome dynamics and reductive evolution.</title>
        <authorList>
            <person name="Heinz E."/>
            <person name="Williams T.A."/>
            <person name="Nakjang S."/>
            <person name="Noel C.J."/>
            <person name="Swan D.C."/>
            <person name="Goldberg A.V."/>
            <person name="Harris S.R."/>
            <person name="Weinmaier T."/>
            <person name="Markert S."/>
            <person name="Becher D."/>
            <person name="Bernhardt J."/>
            <person name="Dagan T."/>
            <person name="Hacker C."/>
            <person name="Lucocq J.M."/>
            <person name="Schweder T."/>
            <person name="Rattei T."/>
            <person name="Hall N."/>
            <person name="Hirt R.P."/>
            <person name="Embley T.M."/>
        </authorList>
    </citation>
    <scope>NUCLEOTIDE SEQUENCE [LARGE SCALE GENOMIC DNA]</scope>
</reference>